<organism evidence="1 2">
    <name type="scientific">Caerostris darwini</name>
    <dbReference type="NCBI Taxonomy" id="1538125"/>
    <lineage>
        <taxon>Eukaryota</taxon>
        <taxon>Metazoa</taxon>
        <taxon>Ecdysozoa</taxon>
        <taxon>Arthropoda</taxon>
        <taxon>Chelicerata</taxon>
        <taxon>Arachnida</taxon>
        <taxon>Araneae</taxon>
        <taxon>Araneomorphae</taxon>
        <taxon>Entelegynae</taxon>
        <taxon>Araneoidea</taxon>
        <taxon>Araneidae</taxon>
        <taxon>Caerostris</taxon>
    </lineage>
</organism>
<dbReference type="EMBL" id="BPLQ01006617">
    <property type="protein sequence ID" value="GIY23986.1"/>
    <property type="molecule type" value="Genomic_DNA"/>
</dbReference>
<dbReference type="AlphaFoldDB" id="A0AAV4RSR9"/>
<accession>A0AAV4RSR9</accession>
<dbReference type="Proteomes" id="UP001054837">
    <property type="component" value="Unassembled WGS sequence"/>
</dbReference>
<keyword evidence="2" id="KW-1185">Reference proteome</keyword>
<sequence>MLNQLAIKTKLKTYATLSVCQRYFDFPRYLRQMSYLNETNYCTQINCSLTSPTALLPSNLFKVIFLLDRYLGSVLVNISGSSLNYVSPRKPWWRATLEFTVWLVGDKSWLPSPHPLIPYLSEVV</sequence>
<proteinExistence type="predicted"/>
<reference evidence="1 2" key="1">
    <citation type="submission" date="2021-06" db="EMBL/GenBank/DDBJ databases">
        <title>Caerostris darwini draft genome.</title>
        <authorList>
            <person name="Kono N."/>
            <person name="Arakawa K."/>
        </authorList>
    </citation>
    <scope>NUCLEOTIDE SEQUENCE [LARGE SCALE GENOMIC DNA]</scope>
</reference>
<evidence type="ECO:0000313" key="1">
    <source>
        <dbReference type="EMBL" id="GIY23986.1"/>
    </source>
</evidence>
<name>A0AAV4RSR9_9ARAC</name>
<gene>
    <name evidence="1" type="ORF">CDAR_525701</name>
</gene>
<comment type="caution">
    <text evidence="1">The sequence shown here is derived from an EMBL/GenBank/DDBJ whole genome shotgun (WGS) entry which is preliminary data.</text>
</comment>
<protein>
    <submittedName>
        <fullName evidence="1">Uncharacterized protein</fullName>
    </submittedName>
</protein>
<evidence type="ECO:0000313" key="2">
    <source>
        <dbReference type="Proteomes" id="UP001054837"/>
    </source>
</evidence>